<evidence type="ECO:0000313" key="1">
    <source>
        <dbReference type="EMBL" id="MYV16072.1"/>
    </source>
</evidence>
<dbReference type="Proteomes" id="UP000449209">
    <property type="component" value="Unassembled WGS sequence"/>
</dbReference>
<dbReference type="EMBL" id="WEZQ01000001">
    <property type="protein sequence ID" value="MYV16072.1"/>
    <property type="molecule type" value="Genomic_DNA"/>
</dbReference>
<evidence type="ECO:0000313" key="2">
    <source>
        <dbReference type="Proteomes" id="UP000449209"/>
    </source>
</evidence>
<dbReference type="OrthoDB" id="2292944at2"/>
<dbReference type="Pfam" id="PF06125">
    <property type="entry name" value="DUF961"/>
    <property type="match status" value="1"/>
</dbReference>
<dbReference type="InterPro" id="IPR038620">
    <property type="entry name" value="YdcP-like_sf"/>
</dbReference>
<dbReference type="AlphaFoldDB" id="A0A6N9HYY7"/>
<proteinExistence type="predicted"/>
<dbReference type="RefSeq" id="WP_161002684.1">
    <property type="nucleotide sequence ID" value="NZ_WEZQ01000001.1"/>
</dbReference>
<accession>A0A6N9HYY7</accession>
<comment type="caution">
    <text evidence="1">The sequence shown here is derived from an EMBL/GenBank/DDBJ whole genome shotgun (WGS) entry which is preliminary data.</text>
</comment>
<name>A0A6N9HYY7_9LACO</name>
<sequence>MDLKYVVPKVRETFGNLEFASEKSVEHERGTNTKVVSRTYNLFSDKQRADEIEVTIPATAGDKKQTLKIEDRVKLVNPRVVAIGYRIGEQAFTRYNCYADDVVKL</sequence>
<dbReference type="Gene3D" id="2.40.50.390">
    <property type="entry name" value="Conjugative transposon protein, DUF961"/>
    <property type="match status" value="1"/>
</dbReference>
<organism evidence="1 2">
    <name type="scientific">Furfurilactobacillus milii</name>
    <dbReference type="NCBI Taxonomy" id="2888272"/>
    <lineage>
        <taxon>Bacteria</taxon>
        <taxon>Bacillati</taxon>
        <taxon>Bacillota</taxon>
        <taxon>Bacilli</taxon>
        <taxon>Lactobacillales</taxon>
        <taxon>Lactobacillaceae</taxon>
        <taxon>Furfurilactobacillus</taxon>
    </lineage>
</organism>
<protein>
    <submittedName>
        <fullName evidence="1">DUF961 domain-containing protein</fullName>
    </submittedName>
</protein>
<dbReference type="InterPro" id="IPR010365">
    <property type="entry name" value="DUF961"/>
</dbReference>
<gene>
    <name evidence="1" type="ORF">GB993_00820</name>
</gene>
<reference evidence="1 2" key="1">
    <citation type="journal article" date="2019" name="Appl. Environ. Microbiol.">
        <title>Genetic determinants of hydroxycinnamic acid metabolism in heterofermentative lactobacilli.</title>
        <authorList>
            <person name="Gaur G."/>
            <person name="Oh J.H."/>
            <person name="Filannino P."/>
            <person name="Gobbetti M."/>
            <person name="van Pijkeren J.P."/>
            <person name="Ganzle M.G."/>
        </authorList>
    </citation>
    <scope>NUCLEOTIDE SEQUENCE [LARGE SCALE GENOMIC DNA]</scope>
    <source>
        <strain evidence="1 2">C5</strain>
    </source>
</reference>